<dbReference type="Proteomes" id="UP000277204">
    <property type="component" value="Unassembled WGS sequence"/>
</dbReference>
<sequence length="162" mass="18179">MNLITATSLSIRDADQILNGFRVLVPDLPSSIRSILRTYTSVQPKFIGSGVYYHLGLKTNLLRYVELWLCTSDFDTLDLNINIYDLSISRSSNQYLWPILGRIVAPRFSGVFMIGIYGGNTKPAEFNEISAETISEIKEMTDVGLPSVKSSHKYTYTKNSKA</sequence>
<dbReference type="AlphaFoldDB" id="A0A183LBV7"/>
<proteinExistence type="predicted"/>
<organism evidence="1 2">
    <name type="scientific">Schistosoma margrebowiei</name>
    <dbReference type="NCBI Taxonomy" id="48269"/>
    <lineage>
        <taxon>Eukaryota</taxon>
        <taxon>Metazoa</taxon>
        <taxon>Spiralia</taxon>
        <taxon>Lophotrochozoa</taxon>
        <taxon>Platyhelminthes</taxon>
        <taxon>Trematoda</taxon>
        <taxon>Digenea</taxon>
        <taxon>Strigeidida</taxon>
        <taxon>Schistosomatoidea</taxon>
        <taxon>Schistosomatidae</taxon>
        <taxon>Schistosoma</taxon>
    </lineage>
</organism>
<protein>
    <submittedName>
        <fullName evidence="1">Uncharacterized protein</fullName>
    </submittedName>
</protein>
<name>A0A183LBV7_9TREM</name>
<accession>A0A183LBV7</accession>
<reference evidence="1 2" key="1">
    <citation type="submission" date="2018-11" db="EMBL/GenBank/DDBJ databases">
        <authorList>
            <consortium name="Pathogen Informatics"/>
        </authorList>
    </citation>
    <scope>NUCLEOTIDE SEQUENCE [LARGE SCALE GENOMIC DNA]</scope>
    <source>
        <strain evidence="1 2">Zambia</strain>
    </source>
</reference>
<gene>
    <name evidence="1" type="ORF">SMRZ_LOCUS1282</name>
</gene>
<evidence type="ECO:0000313" key="2">
    <source>
        <dbReference type="Proteomes" id="UP000277204"/>
    </source>
</evidence>
<evidence type="ECO:0000313" key="1">
    <source>
        <dbReference type="EMBL" id="VDO50768.1"/>
    </source>
</evidence>
<keyword evidence="2" id="KW-1185">Reference proteome</keyword>
<dbReference type="EMBL" id="UZAI01000275">
    <property type="protein sequence ID" value="VDO50768.1"/>
    <property type="molecule type" value="Genomic_DNA"/>
</dbReference>